<proteinExistence type="predicted"/>
<dbReference type="STRING" id="34508.A0A4U5N5R4"/>
<feature type="coiled-coil region" evidence="1">
    <location>
        <begin position="231"/>
        <end position="379"/>
    </location>
</feature>
<dbReference type="InterPro" id="IPR033561">
    <property type="entry name" value="FBF1"/>
</dbReference>
<dbReference type="Proteomes" id="UP000298663">
    <property type="component" value="Unassembled WGS sequence"/>
</dbReference>
<dbReference type="AlphaFoldDB" id="A0A4U5N5R4"/>
<protein>
    <submittedName>
        <fullName evidence="3">Uncharacterized protein</fullName>
    </submittedName>
</protein>
<feature type="compositionally biased region" description="Polar residues" evidence="2">
    <location>
        <begin position="45"/>
        <end position="56"/>
    </location>
</feature>
<feature type="region of interest" description="Disordered" evidence="2">
    <location>
        <begin position="408"/>
        <end position="428"/>
    </location>
</feature>
<evidence type="ECO:0000256" key="2">
    <source>
        <dbReference type="SAM" id="MobiDB-lite"/>
    </source>
</evidence>
<sequence length="439" mass="50599">MDDDDLDIALPSNKGEKTLLDDLFGAPKRSTSASRPSHRDIGSLFTGSSLEQPSSTKKGHVSFQNDAKKNSLEDLLSEKPSSRPPTSQARSSSSSALSSTSNQRELEQLRRELSDLRYERDEEQKATRDARQNLNSIRSEHQRQIDDLREQHRRQISELTSQHAVEIASLKAGFDAERNRMLVDQSRQGEVEKVVDKVEGLKDFLERINGSVGRISERQSIDAEELRRANEADIQERRHQMAEEMRQLTLEKRKVEKINSQLMNVFDKHKILLERDKQSIEEERRRLNEEKQKFKTDQRELLYMLERRKMEIDGDKSSFMAEQQNLLVRVMSERAALDEEKKQFSRQREADVTRIREEAEQLEHKVIQVDRALEALENARIMYSSKHSHVKGGCSFIHLKTVLVGPTGRSSDGRMHETRKIQGDRRPAGQGVAVFLSCK</sequence>
<dbReference type="PANTHER" id="PTHR33689">
    <property type="entry name" value="FAS-BINDING FACTOR 1"/>
    <property type="match status" value="1"/>
</dbReference>
<evidence type="ECO:0000313" key="4">
    <source>
        <dbReference type="Proteomes" id="UP000298663"/>
    </source>
</evidence>
<feature type="compositionally biased region" description="Basic and acidic residues" evidence="2">
    <location>
        <begin position="411"/>
        <end position="427"/>
    </location>
</feature>
<evidence type="ECO:0000313" key="3">
    <source>
        <dbReference type="EMBL" id="TKR77899.1"/>
    </source>
</evidence>
<feature type="region of interest" description="Disordered" evidence="2">
    <location>
        <begin position="1"/>
        <end position="144"/>
    </location>
</feature>
<feature type="compositionally biased region" description="Basic and acidic residues" evidence="2">
    <location>
        <begin position="104"/>
        <end position="131"/>
    </location>
</feature>
<organism evidence="3 4">
    <name type="scientific">Steinernema carpocapsae</name>
    <name type="common">Entomopathogenic nematode</name>
    <dbReference type="NCBI Taxonomy" id="34508"/>
    <lineage>
        <taxon>Eukaryota</taxon>
        <taxon>Metazoa</taxon>
        <taxon>Ecdysozoa</taxon>
        <taxon>Nematoda</taxon>
        <taxon>Chromadorea</taxon>
        <taxon>Rhabditida</taxon>
        <taxon>Tylenchina</taxon>
        <taxon>Panagrolaimomorpha</taxon>
        <taxon>Strongyloidoidea</taxon>
        <taxon>Steinernematidae</taxon>
        <taxon>Steinernema</taxon>
    </lineage>
</organism>
<name>A0A4U5N5R4_STECR</name>
<reference evidence="3 4" key="2">
    <citation type="journal article" date="2019" name="G3 (Bethesda)">
        <title>Hybrid Assembly of the Genome of the Entomopathogenic Nematode Steinernema carpocapsae Identifies the X-Chromosome.</title>
        <authorList>
            <person name="Serra L."/>
            <person name="Macchietto M."/>
            <person name="Macias-Munoz A."/>
            <person name="McGill C.J."/>
            <person name="Rodriguez I.M."/>
            <person name="Rodriguez B."/>
            <person name="Murad R."/>
            <person name="Mortazavi A."/>
        </authorList>
    </citation>
    <scope>NUCLEOTIDE SEQUENCE [LARGE SCALE GENOMIC DNA]</scope>
    <source>
        <strain evidence="3 4">ALL</strain>
    </source>
</reference>
<dbReference type="OrthoDB" id="8195456at2759"/>
<keyword evidence="4" id="KW-1185">Reference proteome</keyword>
<evidence type="ECO:0000256" key="1">
    <source>
        <dbReference type="SAM" id="Coils"/>
    </source>
</evidence>
<dbReference type="GO" id="GO:0036064">
    <property type="term" value="C:ciliary basal body"/>
    <property type="evidence" value="ECO:0007669"/>
    <property type="project" value="TreeGrafter"/>
</dbReference>
<keyword evidence="1" id="KW-0175">Coiled coil</keyword>
<feature type="compositionally biased region" description="Low complexity" evidence="2">
    <location>
        <begin position="84"/>
        <end position="101"/>
    </location>
</feature>
<dbReference type="PANTHER" id="PTHR33689:SF1">
    <property type="entry name" value="FAS-BINDING FACTOR 1"/>
    <property type="match status" value="1"/>
</dbReference>
<dbReference type="GO" id="GO:0097539">
    <property type="term" value="C:ciliary transition fiber"/>
    <property type="evidence" value="ECO:0007669"/>
    <property type="project" value="InterPro"/>
</dbReference>
<dbReference type="GO" id="GO:0090162">
    <property type="term" value="P:establishment of epithelial cell polarity"/>
    <property type="evidence" value="ECO:0007669"/>
    <property type="project" value="InterPro"/>
</dbReference>
<comment type="caution">
    <text evidence="3">The sequence shown here is derived from an EMBL/GenBank/DDBJ whole genome shotgun (WGS) entry which is preliminary data.</text>
</comment>
<dbReference type="EMBL" id="AZBU02000005">
    <property type="protein sequence ID" value="TKR77899.1"/>
    <property type="molecule type" value="Genomic_DNA"/>
</dbReference>
<dbReference type="GO" id="GO:0005814">
    <property type="term" value="C:centriole"/>
    <property type="evidence" value="ECO:0007669"/>
    <property type="project" value="TreeGrafter"/>
</dbReference>
<dbReference type="GO" id="GO:0060271">
    <property type="term" value="P:cilium assembly"/>
    <property type="evidence" value="ECO:0007669"/>
    <property type="project" value="InterPro"/>
</dbReference>
<reference evidence="3 4" key="1">
    <citation type="journal article" date="2015" name="Genome Biol.">
        <title>Comparative genomics of Steinernema reveals deeply conserved gene regulatory networks.</title>
        <authorList>
            <person name="Dillman A.R."/>
            <person name="Macchietto M."/>
            <person name="Porter C.F."/>
            <person name="Rogers A."/>
            <person name="Williams B."/>
            <person name="Antoshechkin I."/>
            <person name="Lee M.M."/>
            <person name="Goodwin Z."/>
            <person name="Lu X."/>
            <person name="Lewis E.E."/>
            <person name="Goodrich-Blair H."/>
            <person name="Stock S.P."/>
            <person name="Adams B.J."/>
            <person name="Sternberg P.W."/>
            <person name="Mortazavi A."/>
        </authorList>
    </citation>
    <scope>NUCLEOTIDE SEQUENCE [LARGE SCALE GENOMIC DNA]</scope>
    <source>
        <strain evidence="3 4">ALL</strain>
    </source>
</reference>
<feature type="compositionally biased region" description="Basic and acidic residues" evidence="2">
    <location>
        <begin position="66"/>
        <end position="81"/>
    </location>
</feature>
<accession>A0A4U5N5R4</accession>
<gene>
    <name evidence="3" type="ORF">L596_018794</name>
</gene>